<dbReference type="InterPro" id="IPR036282">
    <property type="entry name" value="Glutathione-S-Trfase_C_sf"/>
</dbReference>
<dbReference type="RefSeq" id="WP_219748338.1">
    <property type="nucleotide sequence ID" value="NZ_JAHXZN010000002.1"/>
</dbReference>
<dbReference type="EMBL" id="JAHXZN010000002">
    <property type="protein sequence ID" value="MBW6530903.1"/>
    <property type="molecule type" value="Genomic_DNA"/>
</dbReference>
<dbReference type="SUPFAM" id="SSF47616">
    <property type="entry name" value="GST C-terminal domain-like"/>
    <property type="match status" value="1"/>
</dbReference>
<dbReference type="PANTHER" id="PTHR44051:SF21">
    <property type="entry name" value="GLUTATHIONE S-TRANSFERASE FAMILY PROTEIN"/>
    <property type="match status" value="1"/>
</dbReference>
<proteinExistence type="predicted"/>
<feature type="domain" description="GST N-terminal" evidence="1">
    <location>
        <begin position="1"/>
        <end position="82"/>
    </location>
</feature>
<keyword evidence="3" id="KW-1185">Reference proteome</keyword>
<dbReference type="Pfam" id="PF02798">
    <property type="entry name" value="GST_N"/>
    <property type="match status" value="1"/>
</dbReference>
<dbReference type="CDD" id="cd03046">
    <property type="entry name" value="GST_N_GTT1_like"/>
    <property type="match status" value="1"/>
</dbReference>
<dbReference type="InterPro" id="IPR004045">
    <property type="entry name" value="Glutathione_S-Trfase_N"/>
</dbReference>
<evidence type="ECO:0000313" key="3">
    <source>
        <dbReference type="Proteomes" id="UP000759103"/>
    </source>
</evidence>
<organism evidence="2 3">
    <name type="scientific">Sphingomonas citri</name>
    <dbReference type="NCBI Taxonomy" id="2862499"/>
    <lineage>
        <taxon>Bacteria</taxon>
        <taxon>Pseudomonadati</taxon>
        <taxon>Pseudomonadota</taxon>
        <taxon>Alphaproteobacteria</taxon>
        <taxon>Sphingomonadales</taxon>
        <taxon>Sphingomonadaceae</taxon>
        <taxon>Sphingomonas</taxon>
    </lineage>
</organism>
<evidence type="ECO:0000259" key="1">
    <source>
        <dbReference type="PROSITE" id="PS50404"/>
    </source>
</evidence>
<dbReference type="Pfam" id="PF13410">
    <property type="entry name" value="GST_C_2"/>
    <property type="match status" value="1"/>
</dbReference>
<comment type="caution">
    <text evidence="2">The sequence shown here is derived from an EMBL/GenBank/DDBJ whole genome shotgun (WGS) entry which is preliminary data.</text>
</comment>
<dbReference type="InterPro" id="IPR040079">
    <property type="entry name" value="Glutathione_S-Trfase"/>
</dbReference>
<dbReference type="CDD" id="cd03207">
    <property type="entry name" value="GST_C_8"/>
    <property type="match status" value="1"/>
</dbReference>
<dbReference type="Proteomes" id="UP000759103">
    <property type="component" value="Unassembled WGS sequence"/>
</dbReference>
<name>A0ABS7BMY3_9SPHN</name>
<dbReference type="SFLD" id="SFLDS00019">
    <property type="entry name" value="Glutathione_Transferase_(cytos"/>
    <property type="match status" value="1"/>
</dbReference>
<reference evidence="2 3" key="1">
    <citation type="submission" date="2021-07" db="EMBL/GenBank/DDBJ databases">
        <title>Sphingomonas sp.</title>
        <authorList>
            <person name="Feng G."/>
            <person name="Li J."/>
            <person name="Pan M."/>
        </authorList>
    </citation>
    <scope>NUCLEOTIDE SEQUENCE [LARGE SCALE GENOMIC DNA]</scope>
    <source>
        <strain evidence="2 3">RRHST34</strain>
    </source>
</reference>
<dbReference type="PROSITE" id="PS50404">
    <property type="entry name" value="GST_NTER"/>
    <property type="match status" value="1"/>
</dbReference>
<dbReference type="SFLD" id="SFLDG00358">
    <property type="entry name" value="Main_(cytGST)"/>
    <property type="match status" value="1"/>
</dbReference>
<dbReference type="SUPFAM" id="SSF52833">
    <property type="entry name" value="Thioredoxin-like"/>
    <property type="match status" value="1"/>
</dbReference>
<sequence length="195" mass="21090">MLTLFHAPRSRSTRIIWLLEELGVPYQLRYVTIRYQDGSGEGPDAANPHPDKKVPALSDDDVLVTESAAVATYLADQADGAGLAPWIGDRDRGRYLTWLSWIEGEFGPAIGARLGAPLEEAPPAFAAALARVERALADGPWLLGERFSAADVMMGGTLGWAHQLMPSDGPIPAYLARLTQRPAFQRAMARDAVPA</sequence>
<gene>
    <name evidence="2" type="ORF">KZ820_09160</name>
</gene>
<dbReference type="Gene3D" id="3.40.30.10">
    <property type="entry name" value="Glutaredoxin"/>
    <property type="match status" value="1"/>
</dbReference>
<accession>A0ABS7BMY3</accession>
<dbReference type="SFLD" id="SFLDG01150">
    <property type="entry name" value="Main.1:_Beta-like"/>
    <property type="match status" value="1"/>
</dbReference>
<evidence type="ECO:0000313" key="2">
    <source>
        <dbReference type="EMBL" id="MBW6530903.1"/>
    </source>
</evidence>
<dbReference type="Gene3D" id="1.20.1050.10">
    <property type="match status" value="1"/>
</dbReference>
<dbReference type="PANTHER" id="PTHR44051">
    <property type="entry name" value="GLUTATHIONE S-TRANSFERASE-RELATED"/>
    <property type="match status" value="1"/>
</dbReference>
<dbReference type="InterPro" id="IPR036249">
    <property type="entry name" value="Thioredoxin-like_sf"/>
</dbReference>
<protein>
    <submittedName>
        <fullName evidence="2">Glutathione S-transferase family protein</fullName>
    </submittedName>
</protein>